<proteinExistence type="inferred from homology"/>
<sequence>MNVQDDEDFGFSSSDEGALLELAGQASDPIRRSSSSISQRSNSSLAASSLHDFEASFSSMSRMKQVNLFGKAVGATAAKPGLAVRNPYVTRLPGEFVPLWAPRPPISHHSLNHSALNTWIYPTNVAIRDYQRNIAERALLNNVLCALPTGLGKTLIAAVVMLNWYRWTKDSKIVFMAPTRPLVAQQAEACYKLVGIPREDTAMLIGSVASPAVREDIWQEKRVFFVTPQTIDNDLKRGVVDPKKIVCLVVDEAHRATGDYSYVKVVQFVQRFNKELRVLALSATPGSSVEAVQNVVTNLSISHAEIRTETSDDVVQYVQGVGVEHITADLPPEGQEILDMFAASLQPSLDQLVSTGAYFIRDATMINHYGLFKARGEFRQANTRPGQNRGGLMFKVDALFGLLIPLAHAMGLLKYHGIKPFYSYLQQWEGGIKRPGKYAGELLKSDHYKLLKHHTQQIINSETFVSHEKINLLVATLVNYFTDEEVAADKSKVIIFCQYRTSSAEILRVLENVEDVKAHMFFGQSMSKDIDGGEGMSQQEQQRILEDFKAGKYNTLVATSIGEEGLDIGQVDMIICYDASSSPVRVLQRMGRTGRFRKGRIVALLTEREQNKWHEALVKYEEIQEAICNTASFDFQPCQRILPDSVTPQIELKQIDIPVENEAPPEPVTNSSTKKSKQKRAAKKFNMPDGVRTTFSTASSLLSADLDDISRKARGRKSKYDQENMDPNSLSSPGHKRRRKSDSIPPALVKSKQEMDNTDYGLLTPKEEREHMQQYARVYEESVTHISNTEYDPVLEMVGQGGKSTEVKIGHSERTKLLQKFVRHVKSNSISITPPQAEDAVPGPWDSRKIIAGKLLTKETPKERKSKSSMIDIDLNIPSFDLSQATDKFSSDDDMLDVHQLLEKHRRSGVD</sequence>
<dbReference type="InterPro" id="IPR011545">
    <property type="entry name" value="DEAD/DEAH_box_helicase_dom"/>
</dbReference>
<dbReference type="Pfam" id="PF00270">
    <property type="entry name" value="DEAD"/>
    <property type="match status" value="1"/>
</dbReference>
<evidence type="ECO:0000256" key="7">
    <source>
        <dbReference type="ARBA" id="ARBA00023242"/>
    </source>
</evidence>
<evidence type="ECO:0000256" key="9">
    <source>
        <dbReference type="RuleBase" id="RU367027"/>
    </source>
</evidence>
<keyword evidence="5" id="KW-0347">Helicase</keyword>
<evidence type="ECO:0000256" key="6">
    <source>
        <dbReference type="ARBA" id="ARBA00022840"/>
    </source>
</evidence>
<dbReference type="FunFam" id="3.40.50.300:FF:000861">
    <property type="entry name" value="Fanconi anemia, complementation group M"/>
    <property type="match status" value="1"/>
</dbReference>
<dbReference type="InterPro" id="IPR039686">
    <property type="entry name" value="FANCM/Mph1-like_ID"/>
</dbReference>
<dbReference type="GO" id="GO:0009378">
    <property type="term" value="F:four-way junction helicase activity"/>
    <property type="evidence" value="ECO:0007669"/>
    <property type="project" value="TreeGrafter"/>
</dbReference>
<evidence type="ECO:0000256" key="8">
    <source>
        <dbReference type="ARBA" id="ARBA00047995"/>
    </source>
</evidence>
<dbReference type="SUPFAM" id="SSF52540">
    <property type="entry name" value="P-loop containing nucleoside triphosphate hydrolases"/>
    <property type="match status" value="2"/>
</dbReference>
<accession>A0A1E3Q1P5</accession>
<comment type="subunit">
    <text evidence="9">Interacts with the MHF histone-fold complex to form the FANCM-MHF complex.</text>
</comment>
<reference evidence="13 14" key="1">
    <citation type="journal article" date="2016" name="Proc. Natl. Acad. Sci. U.S.A.">
        <title>Comparative genomics of biotechnologically important yeasts.</title>
        <authorList>
            <person name="Riley R."/>
            <person name="Haridas S."/>
            <person name="Wolfe K.H."/>
            <person name="Lopes M.R."/>
            <person name="Hittinger C.T."/>
            <person name="Goeker M."/>
            <person name="Salamov A.A."/>
            <person name="Wisecaver J.H."/>
            <person name="Long T.M."/>
            <person name="Calvey C.H."/>
            <person name="Aerts A.L."/>
            <person name="Barry K.W."/>
            <person name="Choi C."/>
            <person name="Clum A."/>
            <person name="Coughlan A.Y."/>
            <person name="Deshpande S."/>
            <person name="Douglass A.P."/>
            <person name="Hanson S.J."/>
            <person name="Klenk H.-P."/>
            <person name="LaButti K.M."/>
            <person name="Lapidus A."/>
            <person name="Lindquist E.A."/>
            <person name="Lipzen A.M."/>
            <person name="Meier-Kolthoff J.P."/>
            <person name="Ohm R.A."/>
            <person name="Otillar R.P."/>
            <person name="Pangilinan J.L."/>
            <person name="Peng Y."/>
            <person name="Rokas A."/>
            <person name="Rosa C.A."/>
            <person name="Scheuner C."/>
            <person name="Sibirny A.A."/>
            <person name="Slot J.C."/>
            <person name="Stielow J.B."/>
            <person name="Sun H."/>
            <person name="Kurtzman C.P."/>
            <person name="Blackwell M."/>
            <person name="Grigoriev I.V."/>
            <person name="Jeffries T.W."/>
        </authorList>
    </citation>
    <scope>NUCLEOTIDE SEQUENCE [LARGE SCALE GENOMIC DNA]</scope>
    <source>
        <strain evidence="13 14">NRRL Y-11557</strain>
    </source>
</reference>
<keyword evidence="7" id="KW-0539">Nucleus</keyword>
<dbReference type="GO" id="GO:0016887">
    <property type="term" value="F:ATP hydrolysis activity"/>
    <property type="evidence" value="ECO:0007669"/>
    <property type="project" value="RHEA"/>
</dbReference>
<evidence type="ECO:0000313" key="14">
    <source>
        <dbReference type="Proteomes" id="UP000094385"/>
    </source>
</evidence>
<protein>
    <recommendedName>
        <fullName evidence="9">ATP-dependent DNA helicase</fullName>
        <ecNumber evidence="9">3.6.4.12</ecNumber>
    </recommendedName>
</protein>
<dbReference type="GO" id="GO:0000400">
    <property type="term" value="F:four-way junction DNA binding"/>
    <property type="evidence" value="ECO:0007669"/>
    <property type="project" value="TreeGrafter"/>
</dbReference>
<dbReference type="CDD" id="cd12091">
    <property type="entry name" value="FANCM_ID"/>
    <property type="match status" value="1"/>
</dbReference>
<dbReference type="Gene3D" id="3.40.50.300">
    <property type="entry name" value="P-loop containing nucleotide triphosphate hydrolases"/>
    <property type="match status" value="2"/>
</dbReference>
<dbReference type="Proteomes" id="UP000094385">
    <property type="component" value="Unassembled WGS sequence"/>
</dbReference>
<dbReference type="InterPro" id="IPR014001">
    <property type="entry name" value="Helicase_ATP-bd"/>
</dbReference>
<organism evidence="13 14">
    <name type="scientific">Lipomyces starkeyi NRRL Y-11557</name>
    <dbReference type="NCBI Taxonomy" id="675824"/>
    <lineage>
        <taxon>Eukaryota</taxon>
        <taxon>Fungi</taxon>
        <taxon>Dikarya</taxon>
        <taxon>Ascomycota</taxon>
        <taxon>Saccharomycotina</taxon>
        <taxon>Lipomycetes</taxon>
        <taxon>Lipomycetales</taxon>
        <taxon>Lipomycetaceae</taxon>
        <taxon>Lipomyces</taxon>
    </lineage>
</organism>
<dbReference type="GO" id="GO:0036297">
    <property type="term" value="P:interstrand cross-link repair"/>
    <property type="evidence" value="ECO:0007669"/>
    <property type="project" value="TreeGrafter"/>
</dbReference>
<name>A0A1E3Q1P5_LIPST</name>
<feature type="domain" description="Helicase ATP-binding" evidence="11">
    <location>
        <begin position="134"/>
        <end position="303"/>
    </location>
</feature>
<dbReference type="GO" id="GO:0043138">
    <property type="term" value="F:3'-5' DNA helicase activity"/>
    <property type="evidence" value="ECO:0007669"/>
    <property type="project" value="InterPro"/>
</dbReference>
<evidence type="ECO:0000256" key="5">
    <source>
        <dbReference type="ARBA" id="ARBA00022806"/>
    </source>
</evidence>
<dbReference type="PANTHER" id="PTHR14025">
    <property type="entry name" value="FANCONI ANEMIA GROUP M FANCM FAMILY MEMBER"/>
    <property type="match status" value="1"/>
</dbReference>
<dbReference type="PROSITE" id="PS51192">
    <property type="entry name" value="HELICASE_ATP_BIND_1"/>
    <property type="match status" value="1"/>
</dbReference>
<dbReference type="GO" id="GO:0045003">
    <property type="term" value="P:double-strand break repair via synthesis-dependent strand annealing"/>
    <property type="evidence" value="ECO:0007669"/>
    <property type="project" value="TreeGrafter"/>
</dbReference>
<comment type="catalytic activity">
    <reaction evidence="8 9">
        <text>ATP + H2O = ADP + phosphate + H(+)</text>
        <dbReference type="Rhea" id="RHEA:13065"/>
        <dbReference type="ChEBI" id="CHEBI:15377"/>
        <dbReference type="ChEBI" id="CHEBI:15378"/>
        <dbReference type="ChEBI" id="CHEBI:30616"/>
        <dbReference type="ChEBI" id="CHEBI:43474"/>
        <dbReference type="ChEBI" id="CHEBI:456216"/>
        <dbReference type="EC" id="3.6.4.12"/>
    </reaction>
</comment>
<dbReference type="Gene3D" id="1.20.1320.20">
    <property type="entry name" value="hef helicase domain"/>
    <property type="match status" value="1"/>
</dbReference>
<dbReference type="EC" id="3.6.4.12" evidence="9"/>
<feature type="region of interest" description="Disordered" evidence="10">
    <location>
        <begin position="657"/>
        <end position="690"/>
    </location>
</feature>
<dbReference type="GO" id="GO:0005524">
    <property type="term" value="F:ATP binding"/>
    <property type="evidence" value="ECO:0007669"/>
    <property type="project" value="UniProtKB-UniRule"/>
</dbReference>
<evidence type="ECO:0000259" key="12">
    <source>
        <dbReference type="PROSITE" id="PS51194"/>
    </source>
</evidence>
<comment type="subcellular location">
    <subcellularLocation>
        <location evidence="1 9">Nucleus</location>
    </subcellularLocation>
</comment>
<dbReference type="PANTHER" id="PTHR14025:SF20">
    <property type="entry name" value="FANCONI ANEMIA GROUP M PROTEIN"/>
    <property type="match status" value="1"/>
</dbReference>
<evidence type="ECO:0000256" key="10">
    <source>
        <dbReference type="SAM" id="MobiDB-lite"/>
    </source>
</evidence>
<keyword evidence="6" id="KW-0067">ATP-binding</keyword>
<dbReference type="GO" id="GO:0005634">
    <property type="term" value="C:nucleus"/>
    <property type="evidence" value="ECO:0007669"/>
    <property type="project" value="UniProtKB-SubCell"/>
</dbReference>
<feature type="domain" description="Helicase C-terminal" evidence="12">
    <location>
        <begin position="480"/>
        <end position="641"/>
    </location>
</feature>
<dbReference type="InterPro" id="IPR001650">
    <property type="entry name" value="Helicase_C-like"/>
</dbReference>
<evidence type="ECO:0000256" key="4">
    <source>
        <dbReference type="ARBA" id="ARBA00022801"/>
    </source>
</evidence>
<dbReference type="SMART" id="SM00490">
    <property type="entry name" value="HELICc"/>
    <property type="match status" value="1"/>
</dbReference>
<evidence type="ECO:0000313" key="13">
    <source>
        <dbReference type="EMBL" id="ODQ70947.1"/>
    </source>
</evidence>
<dbReference type="Pfam" id="PF00271">
    <property type="entry name" value="Helicase_C"/>
    <property type="match status" value="1"/>
</dbReference>
<dbReference type="InterPro" id="IPR027417">
    <property type="entry name" value="P-loop_NTPase"/>
</dbReference>
<keyword evidence="14" id="KW-1185">Reference proteome</keyword>
<evidence type="ECO:0000256" key="3">
    <source>
        <dbReference type="ARBA" id="ARBA00022741"/>
    </source>
</evidence>
<comment type="similarity">
    <text evidence="2 9">Belongs to the DEAD box helicase family. DEAH subfamily. FANCM sub-subfamily.</text>
</comment>
<dbReference type="OrthoDB" id="164902at2759"/>
<dbReference type="AlphaFoldDB" id="A0A1E3Q1P5"/>
<feature type="compositionally biased region" description="Basic residues" evidence="10">
    <location>
        <begin position="674"/>
        <end position="683"/>
    </location>
</feature>
<keyword evidence="4" id="KW-0378">Hydrolase</keyword>
<keyword evidence="3" id="KW-0547">Nucleotide-binding</keyword>
<dbReference type="PROSITE" id="PS51194">
    <property type="entry name" value="HELICASE_CTER"/>
    <property type="match status" value="1"/>
</dbReference>
<dbReference type="CDD" id="cd18033">
    <property type="entry name" value="DEXDc_FANCM"/>
    <property type="match status" value="1"/>
</dbReference>
<dbReference type="EMBL" id="KV454299">
    <property type="protein sequence ID" value="ODQ70947.1"/>
    <property type="molecule type" value="Genomic_DNA"/>
</dbReference>
<evidence type="ECO:0000256" key="2">
    <source>
        <dbReference type="ARBA" id="ARBA00009889"/>
    </source>
</evidence>
<dbReference type="InterPro" id="IPR044749">
    <property type="entry name" value="FANCM_DEXDc"/>
</dbReference>
<gene>
    <name evidence="13" type="ORF">LIPSTDRAFT_5691</name>
</gene>
<dbReference type="STRING" id="675824.A0A1E3Q1P5"/>
<comment type="function">
    <text evidence="9">ATP-dependent DNA helicase involved in DNA damage repair by homologous recombination and in genome maintenance. Capable of unwinding D-loops. Plays a role in limiting crossover recombinants during mitotic DNA double-strand break (DSB) repair. Component of a FANCM-MHF complex which promotes gene conversion at blocked replication forks, probably by reversal of the stalled fork.</text>
</comment>
<evidence type="ECO:0000256" key="1">
    <source>
        <dbReference type="ARBA" id="ARBA00004123"/>
    </source>
</evidence>
<evidence type="ECO:0000259" key="11">
    <source>
        <dbReference type="PROSITE" id="PS51192"/>
    </source>
</evidence>
<dbReference type="SMART" id="SM00487">
    <property type="entry name" value="DEXDc"/>
    <property type="match status" value="1"/>
</dbReference>
<feature type="region of interest" description="Disordered" evidence="10">
    <location>
        <begin position="713"/>
        <end position="758"/>
    </location>
</feature>